<evidence type="ECO:0000256" key="1">
    <source>
        <dbReference type="SAM" id="MobiDB-lite"/>
    </source>
</evidence>
<gene>
    <name evidence="2" type="ORF">CMEL01_01038</name>
</gene>
<evidence type="ECO:0000313" key="3">
    <source>
        <dbReference type="Proteomes" id="UP001239795"/>
    </source>
</evidence>
<feature type="compositionally biased region" description="Low complexity" evidence="1">
    <location>
        <begin position="49"/>
        <end position="65"/>
    </location>
</feature>
<name>A0AAI9XYY0_9PEZI</name>
<evidence type="ECO:0000313" key="2">
    <source>
        <dbReference type="EMBL" id="KAK1469271.1"/>
    </source>
</evidence>
<dbReference type="Proteomes" id="UP001239795">
    <property type="component" value="Unassembled WGS sequence"/>
</dbReference>
<keyword evidence="3" id="KW-1185">Reference proteome</keyword>
<feature type="compositionally biased region" description="Basic residues" evidence="1">
    <location>
        <begin position="18"/>
        <end position="36"/>
    </location>
</feature>
<organism evidence="2 3">
    <name type="scientific">Colletotrichum melonis</name>
    <dbReference type="NCBI Taxonomy" id="1209925"/>
    <lineage>
        <taxon>Eukaryota</taxon>
        <taxon>Fungi</taxon>
        <taxon>Dikarya</taxon>
        <taxon>Ascomycota</taxon>
        <taxon>Pezizomycotina</taxon>
        <taxon>Sordariomycetes</taxon>
        <taxon>Hypocreomycetidae</taxon>
        <taxon>Glomerellales</taxon>
        <taxon>Glomerellaceae</taxon>
        <taxon>Colletotrichum</taxon>
        <taxon>Colletotrichum acutatum species complex</taxon>
    </lineage>
</organism>
<feature type="non-terminal residue" evidence="2">
    <location>
        <position position="1"/>
    </location>
</feature>
<reference evidence="2 3" key="1">
    <citation type="submission" date="2016-10" db="EMBL/GenBank/DDBJ databases">
        <title>The genome sequence of Colletotrichum fioriniae PJ7.</title>
        <authorList>
            <person name="Baroncelli R."/>
        </authorList>
    </citation>
    <scope>NUCLEOTIDE SEQUENCE [LARGE SCALE GENOMIC DNA]</scope>
    <source>
        <strain evidence="2">Col 31</strain>
    </source>
</reference>
<accession>A0AAI9XYY0</accession>
<comment type="caution">
    <text evidence="2">The sequence shown here is derived from an EMBL/GenBank/DDBJ whole genome shotgun (WGS) entry which is preliminary data.</text>
</comment>
<feature type="region of interest" description="Disordered" evidence="1">
    <location>
        <begin position="1"/>
        <end position="110"/>
    </location>
</feature>
<feature type="region of interest" description="Disordered" evidence="1">
    <location>
        <begin position="271"/>
        <end position="290"/>
    </location>
</feature>
<sequence>ATKPFPFDLPDRAPPPPRHGRRRGRKKERREGKRTKPPLDENSSQRHASSFPSLSLPLLSSSPVPATSHCCSKPPPPVHYEPTSAKREDQQTTQTVRMVPGPSSGCTDWMPGPAPVFRGARTLLTSGPPIPRCLSASQCSSITENDQVGHFFPFLVGEHVCPRLFMTVPCQKECQPLPRYAYVERKSMCRWKLVSKLATLNSSRVLESCFVVFSLYSYVRPSQKDMSCWSSARRNLRGGGSFFFPLAKTISSKCPLLHGAPRCPSSYLSSAGIRGKRGERPLRGSLPMDQ</sequence>
<dbReference type="AlphaFoldDB" id="A0AAI9XYY0"/>
<protein>
    <submittedName>
        <fullName evidence="2">Uncharacterized protein</fullName>
    </submittedName>
</protein>
<dbReference type="EMBL" id="MLGG01000001">
    <property type="protein sequence ID" value="KAK1469271.1"/>
    <property type="molecule type" value="Genomic_DNA"/>
</dbReference>
<proteinExistence type="predicted"/>